<name>A0A8S5RT75_9CAUD</name>
<proteinExistence type="predicted"/>
<sequence length="114" mass="13028">MTRNDHYTWTPAPAWMEGADLIADLSTDTEDVILAFTVDTYDAGEINPSFSVKIGEDWYDTMNTIDWPEVERYIPRDEWPLPMYVGQHGPKTRTPDKAVADAITTYKKQLSEQA</sequence>
<accession>A0A8S5RT75</accession>
<evidence type="ECO:0000313" key="1">
    <source>
        <dbReference type="EMBL" id="DAE92554.1"/>
    </source>
</evidence>
<protein>
    <submittedName>
        <fullName evidence="1">Uncharacterized protein</fullName>
    </submittedName>
</protein>
<dbReference type="EMBL" id="BK057802">
    <property type="protein sequence ID" value="DAE92554.1"/>
    <property type="molecule type" value="Genomic_DNA"/>
</dbReference>
<organism evidence="1">
    <name type="scientific">Siphoviridae sp. ct3Mm15</name>
    <dbReference type="NCBI Taxonomy" id="2827558"/>
    <lineage>
        <taxon>Viruses</taxon>
        <taxon>Duplodnaviria</taxon>
        <taxon>Heunggongvirae</taxon>
        <taxon>Uroviricota</taxon>
        <taxon>Caudoviricetes</taxon>
    </lineage>
</organism>
<reference evidence="1" key="1">
    <citation type="journal article" date="2021" name="Proc. Natl. Acad. Sci. U.S.A.">
        <title>A Catalog of Tens of Thousands of Viruses from Human Metagenomes Reveals Hidden Associations with Chronic Diseases.</title>
        <authorList>
            <person name="Tisza M.J."/>
            <person name="Buck C.B."/>
        </authorList>
    </citation>
    <scope>NUCLEOTIDE SEQUENCE</scope>
    <source>
        <strain evidence="1">Ct3Mm15</strain>
    </source>
</reference>